<proteinExistence type="predicted"/>
<dbReference type="GeneID" id="301196773"/>
<protein>
    <submittedName>
        <fullName evidence="2">Uncharacterized protein</fullName>
    </submittedName>
</protein>
<evidence type="ECO:0000313" key="3">
    <source>
        <dbReference type="Proteomes" id="UP001060566"/>
    </source>
</evidence>
<reference evidence="2" key="1">
    <citation type="submission" date="2022-10" db="EMBL/GenBank/DDBJ databases">
        <title>De novo draft assembly of the Pseudomonas pretiosus genome isolated from the plants rhizorohere.</title>
        <authorList>
            <person name="Robas M."/>
            <person name="Fernandez V.M."/>
            <person name="Provanza A."/>
            <person name="Jimenez P.A."/>
        </authorList>
    </citation>
    <scope>NUCLEOTIDE SEQUENCE</scope>
    <source>
        <strain evidence="2">SAICEU11T</strain>
    </source>
</reference>
<keyword evidence="1" id="KW-0812">Transmembrane</keyword>
<sequence length="216" mass="24912">MKKIILITVISLCLLYFMGGFIAVKLEFLSSDVYNSYVTLVGGIATICGLFAFTLPKLTTEDLEHVEIESLKKITNLVDDLNTKKFELNMKHTELTQLDAQKKEMELLVRKASLSLFLQDQFERNESRIIQILEQKQNEELLILLKEISKNKDKLDILNEEIQQNEHVDLLNEIIGRAKQKESSVKVILPVFPFSKSLEMVINAKLNEIRKSNQRM</sequence>
<keyword evidence="3" id="KW-1185">Reference proteome</keyword>
<keyword evidence="1" id="KW-0472">Membrane</keyword>
<dbReference type="Proteomes" id="UP001060566">
    <property type="component" value="Unassembled WGS sequence"/>
</dbReference>
<dbReference type="EMBL" id="JAOXJG010000001">
    <property type="protein sequence ID" value="MCW1238062.1"/>
    <property type="molecule type" value="Genomic_DNA"/>
</dbReference>
<organism evidence="2 3">
    <name type="scientific">Bacillus pretiosus</name>
    <dbReference type="NCBI Taxonomy" id="2983392"/>
    <lineage>
        <taxon>Bacteria</taxon>
        <taxon>Bacillati</taxon>
        <taxon>Bacillota</taxon>
        <taxon>Bacilli</taxon>
        <taxon>Bacillales</taxon>
        <taxon>Bacillaceae</taxon>
        <taxon>Bacillus</taxon>
    </lineage>
</organism>
<name>A0ABT3EMN2_9BACI</name>
<dbReference type="RefSeq" id="WP_098320480.1">
    <property type="nucleotide sequence ID" value="NZ_JAOXJG010000001.1"/>
</dbReference>
<evidence type="ECO:0000313" key="2">
    <source>
        <dbReference type="EMBL" id="MCW1238062.1"/>
    </source>
</evidence>
<gene>
    <name evidence="2" type="ORF">NGM45_02950</name>
</gene>
<comment type="caution">
    <text evidence="2">The sequence shown here is derived from an EMBL/GenBank/DDBJ whole genome shotgun (WGS) entry which is preliminary data.</text>
</comment>
<evidence type="ECO:0000256" key="1">
    <source>
        <dbReference type="SAM" id="Phobius"/>
    </source>
</evidence>
<keyword evidence="1" id="KW-1133">Transmembrane helix</keyword>
<accession>A0ABT3EMN2</accession>
<feature type="transmembrane region" description="Helical" evidence="1">
    <location>
        <begin position="33"/>
        <end position="55"/>
    </location>
</feature>